<comment type="caution">
    <text evidence="5">The sequence shown here is derived from an EMBL/GenBank/DDBJ whole genome shotgun (WGS) entry which is preliminary data.</text>
</comment>
<dbReference type="InterPro" id="IPR000868">
    <property type="entry name" value="Isochorismatase-like_dom"/>
</dbReference>
<keyword evidence="3" id="KW-0732">Signal</keyword>
<dbReference type="InterPro" id="IPR036380">
    <property type="entry name" value="Isochorismatase-like_sf"/>
</dbReference>
<reference evidence="5 6" key="1">
    <citation type="journal article" date="2024" name="Commun. Biol.">
        <title>Comparative genomic analysis of thermophilic fungi reveals convergent evolutionary adaptations and gene losses.</title>
        <authorList>
            <person name="Steindorff A.S."/>
            <person name="Aguilar-Pontes M.V."/>
            <person name="Robinson A.J."/>
            <person name="Andreopoulos B."/>
            <person name="LaButti K."/>
            <person name="Kuo A."/>
            <person name="Mondo S."/>
            <person name="Riley R."/>
            <person name="Otillar R."/>
            <person name="Haridas S."/>
            <person name="Lipzen A."/>
            <person name="Grimwood J."/>
            <person name="Schmutz J."/>
            <person name="Clum A."/>
            <person name="Reid I.D."/>
            <person name="Moisan M.C."/>
            <person name="Butler G."/>
            <person name="Nguyen T.T.M."/>
            <person name="Dewar K."/>
            <person name="Conant G."/>
            <person name="Drula E."/>
            <person name="Henrissat B."/>
            <person name="Hansel C."/>
            <person name="Singer S."/>
            <person name="Hutchinson M.I."/>
            <person name="de Vries R.P."/>
            <person name="Natvig D.O."/>
            <person name="Powell A.J."/>
            <person name="Tsang A."/>
            <person name="Grigoriev I.V."/>
        </authorList>
    </citation>
    <scope>NUCLEOTIDE SEQUENCE [LARGE SCALE GENOMIC DNA]</scope>
    <source>
        <strain evidence="5 6">CBS 494.80</strain>
    </source>
</reference>
<gene>
    <name evidence="5" type="ORF">VTL71DRAFT_445</name>
</gene>
<proteinExistence type="inferred from homology"/>
<evidence type="ECO:0000259" key="4">
    <source>
        <dbReference type="Pfam" id="PF00857"/>
    </source>
</evidence>
<dbReference type="Pfam" id="PF00857">
    <property type="entry name" value="Isochorismatase"/>
    <property type="match status" value="1"/>
</dbReference>
<dbReference type="CDD" id="cd00431">
    <property type="entry name" value="cysteine_hydrolases"/>
    <property type="match status" value="1"/>
</dbReference>
<dbReference type="PANTHER" id="PTHR43540:SF9">
    <property type="entry name" value="FAMILY HYDROLASE, PUTATIVE (AFU_ORTHOLOGUE AFUA_2G08700)-RELATED"/>
    <property type="match status" value="1"/>
</dbReference>
<dbReference type="Proteomes" id="UP001595075">
    <property type="component" value="Unassembled WGS sequence"/>
</dbReference>
<sequence>MAILIISYIFISKMILQVQALFSRVNFFFYYSDFVFNMHSKYLVQWLFAATAASAQNTPGVGGDANISQFGNYYNYWIQTASGLWDLTRSARQAVTKTYTVPCSGSKQSISIEASRSALVIIDMQNFFLHPGLSPSATGGRDVVNATVNMIQGFRKAGMKVLWTNWGLDNYDLLTMPPSLLEGFSTDHTSATTFGTDIGIVPGTNISAGLKLMRGSWNAQPYGPLYDLQVEGVASGTDMYFNKNRLSGLWGAQTPLGLWLQENEITTLFFGGVNSDQCVWGTLLDAHYKGLDVVYVEDISATISPYYAAQMVKYNADLNGFVSNSTMILPALV</sequence>
<accession>A0ABR4D030</accession>
<name>A0ABR4D030_9HELO</name>
<evidence type="ECO:0000256" key="3">
    <source>
        <dbReference type="SAM" id="SignalP"/>
    </source>
</evidence>
<dbReference type="PANTHER" id="PTHR43540">
    <property type="entry name" value="PEROXYUREIDOACRYLATE/UREIDOACRYLATE AMIDOHYDROLASE-RELATED"/>
    <property type="match status" value="1"/>
</dbReference>
<dbReference type="InterPro" id="IPR050272">
    <property type="entry name" value="Isochorismatase-like_hydrls"/>
</dbReference>
<evidence type="ECO:0000313" key="5">
    <source>
        <dbReference type="EMBL" id="KAL2075502.1"/>
    </source>
</evidence>
<feature type="domain" description="Isochorismatase-like" evidence="4">
    <location>
        <begin position="117"/>
        <end position="316"/>
    </location>
</feature>
<keyword evidence="6" id="KW-1185">Reference proteome</keyword>
<comment type="similarity">
    <text evidence="1">Belongs to the isochorismatase family.</text>
</comment>
<dbReference type="EMBL" id="JAZHXI010000001">
    <property type="protein sequence ID" value="KAL2075502.1"/>
    <property type="molecule type" value="Genomic_DNA"/>
</dbReference>
<dbReference type="SUPFAM" id="SSF52499">
    <property type="entry name" value="Isochorismatase-like hydrolases"/>
    <property type="match status" value="1"/>
</dbReference>
<evidence type="ECO:0000256" key="2">
    <source>
        <dbReference type="ARBA" id="ARBA00022801"/>
    </source>
</evidence>
<keyword evidence="2" id="KW-0378">Hydrolase</keyword>
<feature type="chain" id="PRO_5045163301" description="Isochorismatase-like domain-containing protein" evidence="3">
    <location>
        <begin position="21"/>
        <end position="333"/>
    </location>
</feature>
<protein>
    <recommendedName>
        <fullName evidence="4">Isochorismatase-like domain-containing protein</fullName>
    </recommendedName>
</protein>
<dbReference type="Gene3D" id="3.40.50.850">
    <property type="entry name" value="Isochorismatase-like"/>
    <property type="match status" value="1"/>
</dbReference>
<feature type="signal peptide" evidence="3">
    <location>
        <begin position="1"/>
        <end position="20"/>
    </location>
</feature>
<evidence type="ECO:0000313" key="6">
    <source>
        <dbReference type="Proteomes" id="UP001595075"/>
    </source>
</evidence>
<evidence type="ECO:0000256" key="1">
    <source>
        <dbReference type="ARBA" id="ARBA00006336"/>
    </source>
</evidence>
<organism evidence="5 6">
    <name type="scientific">Oculimacula yallundae</name>
    <dbReference type="NCBI Taxonomy" id="86028"/>
    <lineage>
        <taxon>Eukaryota</taxon>
        <taxon>Fungi</taxon>
        <taxon>Dikarya</taxon>
        <taxon>Ascomycota</taxon>
        <taxon>Pezizomycotina</taxon>
        <taxon>Leotiomycetes</taxon>
        <taxon>Helotiales</taxon>
        <taxon>Ploettnerulaceae</taxon>
        <taxon>Oculimacula</taxon>
    </lineage>
</organism>